<dbReference type="AlphaFoldDB" id="A0A6J6DAW9"/>
<keyword evidence="1" id="KW-1133">Transmembrane helix</keyword>
<gene>
    <name evidence="2" type="ORF">UFOPK1503_00460</name>
    <name evidence="3" type="ORF">UFOPK1693_00021</name>
</gene>
<dbReference type="EMBL" id="CAEZST010000005">
    <property type="protein sequence ID" value="CAB4543869.1"/>
    <property type="molecule type" value="Genomic_DNA"/>
</dbReference>
<reference evidence="3" key="1">
    <citation type="submission" date="2020-05" db="EMBL/GenBank/DDBJ databases">
        <authorList>
            <person name="Chiriac C."/>
            <person name="Salcher M."/>
            <person name="Ghai R."/>
            <person name="Kavagutti S V."/>
        </authorList>
    </citation>
    <scope>NUCLEOTIDE SEQUENCE</scope>
</reference>
<evidence type="ECO:0000313" key="2">
    <source>
        <dbReference type="EMBL" id="CAB4543869.1"/>
    </source>
</evidence>
<organism evidence="3">
    <name type="scientific">freshwater metagenome</name>
    <dbReference type="NCBI Taxonomy" id="449393"/>
    <lineage>
        <taxon>unclassified sequences</taxon>
        <taxon>metagenomes</taxon>
        <taxon>ecological metagenomes</taxon>
    </lineage>
</organism>
<proteinExistence type="predicted"/>
<feature type="transmembrane region" description="Helical" evidence="1">
    <location>
        <begin position="20"/>
        <end position="42"/>
    </location>
</feature>
<name>A0A6J6DAW9_9ZZZZ</name>
<sequence>MKRWIESSLSDAAGNSVVGALLNITFATLITLSLLSLSLSAYNTLLIRDAAIDAAAKAALPQAHSQQPYLRKLLDDRLPLLASYSVEEIVGDAVVGFRVRAQLPVLGLIPLSPSFTEVLVAKEQISSR</sequence>
<keyword evidence="1" id="KW-0812">Transmembrane</keyword>
<evidence type="ECO:0000313" key="3">
    <source>
        <dbReference type="EMBL" id="CAB4561097.1"/>
    </source>
</evidence>
<dbReference type="EMBL" id="CAEZTO010000001">
    <property type="protein sequence ID" value="CAB4561097.1"/>
    <property type="molecule type" value="Genomic_DNA"/>
</dbReference>
<protein>
    <submittedName>
        <fullName evidence="3">Unannotated protein</fullName>
    </submittedName>
</protein>
<accession>A0A6J6DAW9</accession>
<keyword evidence="1" id="KW-0472">Membrane</keyword>
<evidence type="ECO:0000256" key="1">
    <source>
        <dbReference type="SAM" id="Phobius"/>
    </source>
</evidence>